<dbReference type="EMBL" id="AUZM01000017">
    <property type="protein sequence ID" value="ERT07844.1"/>
    <property type="molecule type" value="Genomic_DNA"/>
</dbReference>
<organism evidence="2 3">
    <name type="scientific">Lyngbya aestuarii BL J</name>
    <dbReference type="NCBI Taxonomy" id="1348334"/>
    <lineage>
        <taxon>Bacteria</taxon>
        <taxon>Bacillati</taxon>
        <taxon>Cyanobacteriota</taxon>
        <taxon>Cyanophyceae</taxon>
        <taxon>Oscillatoriophycideae</taxon>
        <taxon>Oscillatoriales</taxon>
        <taxon>Microcoleaceae</taxon>
        <taxon>Lyngbya</taxon>
    </lineage>
</organism>
<evidence type="ECO:0000313" key="2">
    <source>
        <dbReference type="EMBL" id="ERT07844.1"/>
    </source>
</evidence>
<dbReference type="RefSeq" id="WP_023066000.1">
    <property type="nucleotide sequence ID" value="NZ_AUZM01000017.1"/>
</dbReference>
<dbReference type="AlphaFoldDB" id="U7QIP5"/>
<accession>U7QIP5</accession>
<keyword evidence="3" id="KW-1185">Reference proteome</keyword>
<reference evidence="2 3" key="1">
    <citation type="journal article" date="2013" name="Front. Microbiol.">
        <title>Comparative genomic analyses of the cyanobacterium, Lyngbya aestuarii BL J, a powerful hydrogen producer.</title>
        <authorList>
            <person name="Kothari A."/>
            <person name="Vaughn M."/>
            <person name="Garcia-Pichel F."/>
        </authorList>
    </citation>
    <scope>NUCLEOTIDE SEQUENCE [LARGE SCALE GENOMIC DNA]</scope>
    <source>
        <strain evidence="2 3">BL J</strain>
    </source>
</reference>
<proteinExistence type="predicted"/>
<gene>
    <name evidence="2" type="ORF">M595_2190</name>
    <name evidence="1" type="ORF">M595_6440</name>
</gene>
<dbReference type="Proteomes" id="UP000017127">
    <property type="component" value="Unassembled WGS sequence"/>
</dbReference>
<evidence type="ECO:0000313" key="1">
    <source>
        <dbReference type="EMBL" id="ERT03623.1"/>
    </source>
</evidence>
<dbReference type="EMBL" id="AUZM01000315">
    <property type="protein sequence ID" value="ERT03623.1"/>
    <property type="molecule type" value="Genomic_DNA"/>
</dbReference>
<name>U7QIP5_9CYAN</name>
<dbReference type="PATRIC" id="fig|1348334.3.peg.2125"/>
<sequence>MPLINLLPGAVYAIVASVGNNNYLTQADRYGLMAAILDDTLSEDERKSVDRLLRAVMRGRIQVIDELSVIN</sequence>
<comment type="caution">
    <text evidence="2">The sequence shown here is derived from an EMBL/GenBank/DDBJ whole genome shotgun (WGS) entry which is preliminary data.</text>
</comment>
<evidence type="ECO:0000313" key="3">
    <source>
        <dbReference type="Proteomes" id="UP000017127"/>
    </source>
</evidence>
<dbReference type="OrthoDB" id="495849at2"/>
<protein>
    <submittedName>
        <fullName evidence="2">Uncharacterized protein</fullName>
    </submittedName>
</protein>